<reference evidence="3" key="1">
    <citation type="journal article" date="2015" name="Nat. Genet.">
        <title>The genome and transcriptome of the zoonotic hookworm Ancylostoma ceylanicum identify infection-specific gene families.</title>
        <authorList>
            <person name="Schwarz E.M."/>
            <person name="Hu Y."/>
            <person name="Antoshechkin I."/>
            <person name="Miller M.M."/>
            <person name="Sternberg P.W."/>
            <person name="Aroian R.V."/>
        </authorList>
    </citation>
    <scope>NUCLEOTIDE SEQUENCE</scope>
    <source>
        <strain evidence="3">HY135</strain>
    </source>
</reference>
<feature type="transmembrane region" description="Helical" evidence="1">
    <location>
        <begin position="141"/>
        <end position="162"/>
    </location>
</feature>
<feature type="transmembrane region" description="Helical" evidence="1">
    <location>
        <begin position="193"/>
        <end position="214"/>
    </location>
</feature>
<dbReference type="AlphaFoldDB" id="A0A016SLD6"/>
<dbReference type="OrthoDB" id="5803549at2759"/>
<name>A0A016SLD6_9BILA</name>
<feature type="transmembrane region" description="Helical" evidence="1">
    <location>
        <begin position="256"/>
        <end position="277"/>
    </location>
</feature>
<keyword evidence="1" id="KW-1133">Transmembrane helix</keyword>
<evidence type="ECO:0000313" key="3">
    <source>
        <dbReference type="Proteomes" id="UP000024635"/>
    </source>
</evidence>
<gene>
    <name evidence="2" type="primary">Acey_s0209.g2096</name>
    <name evidence="2" type="ORF">Y032_0209g2096</name>
</gene>
<keyword evidence="3" id="KW-1185">Reference proteome</keyword>
<feature type="transmembrane region" description="Helical" evidence="1">
    <location>
        <begin position="6"/>
        <end position="29"/>
    </location>
</feature>
<accession>A0A016SLD6</accession>
<organism evidence="2 3">
    <name type="scientific">Ancylostoma ceylanicum</name>
    <dbReference type="NCBI Taxonomy" id="53326"/>
    <lineage>
        <taxon>Eukaryota</taxon>
        <taxon>Metazoa</taxon>
        <taxon>Ecdysozoa</taxon>
        <taxon>Nematoda</taxon>
        <taxon>Chromadorea</taxon>
        <taxon>Rhabditida</taxon>
        <taxon>Rhabditina</taxon>
        <taxon>Rhabditomorpha</taxon>
        <taxon>Strongyloidea</taxon>
        <taxon>Ancylostomatidae</taxon>
        <taxon>Ancylostomatinae</taxon>
        <taxon>Ancylostoma</taxon>
    </lineage>
</organism>
<keyword evidence="1" id="KW-0472">Membrane</keyword>
<sequence>MFVLRAFLGSIVIFGIISWTVFGTSWIIYESEWRLEQVNIQKRFTAELKWEHSRTSMSQQVSKVLRSQNLPRAEIEEIIVKYVDTYYPDSKSVQPHFSDTTYWTYPTSVWFVVCQIMSLQPINELEIFSVVTHLFTLYNKLFGPTAAILSIASMSVTVNWFFTVILPCVLRKPEDLSECLTSAYQKSLVARDLIVMVLSLCYFAGVTALCVFLYSKHGNFDMVTSLSDVFAMMSLTAVAAKQIYTYESRDSIMEVLYWVCLLLLVNSALGAAIASIIRAYHTWINSEEVVATPQELLRNLEKEKQERKNQLVYHPKSE</sequence>
<evidence type="ECO:0000313" key="2">
    <source>
        <dbReference type="EMBL" id="EYB91176.1"/>
    </source>
</evidence>
<protein>
    <submittedName>
        <fullName evidence="2">Uncharacterized protein</fullName>
    </submittedName>
</protein>
<proteinExistence type="predicted"/>
<dbReference type="EMBL" id="JARK01001545">
    <property type="protein sequence ID" value="EYB91176.1"/>
    <property type="molecule type" value="Genomic_DNA"/>
</dbReference>
<dbReference type="Proteomes" id="UP000024635">
    <property type="component" value="Unassembled WGS sequence"/>
</dbReference>
<comment type="caution">
    <text evidence="2">The sequence shown here is derived from an EMBL/GenBank/DDBJ whole genome shotgun (WGS) entry which is preliminary data.</text>
</comment>
<keyword evidence="1" id="KW-0812">Transmembrane</keyword>
<evidence type="ECO:0000256" key="1">
    <source>
        <dbReference type="SAM" id="Phobius"/>
    </source>
</evidence>